<keyword evidence="1" id="KW-0175">Coiled coil</keyword>
<dbReference type="AlphaFoldDB" id="B4QDL2"/>
<evidence type="ECO:0000313" key="2">
    <source>
        <dbReference type="EMBL" id="EDX07768.1"/>
    </source>
</evidence>
<dbReference type="PhylomeDB" id="B4QDL2"/>
<dbReference type="STRING" id="7240.B4QDL2"/>
<reference evidence="2 3" key="1">
    <citation type="journal article" date="2007" name="Nature">
        <title>Evolution of genes and genomes on the Drosophila phylogeny.</title>
        <authorList>
            <consortium name="Drosophila 12 Genomes Consortium"/>
            <person name="Clark A.G."/>
            <person name="Eisen M.B."/>
            <person name="Smith D.R."/>
            <person name="Bergman C.M."/>
            <person name="Oliver B."/>
            <person name="Markow T.A."/>
            <person name="Kaufman T.C."/>
            <person name="Kellis M."/>
            <person name="Gelbart W."/>
            <person name="Iyer V.N."/>
            <person name="Pollard D.A."/>
            <person name="Sackton T.B."/>
            <person name="Larracuente A.M."/>
            <person name="Singh N.D."/>
            <person name="Abad J.P."/>
            <person name="Abt D.N."/>
            <person name="Adryan B."/>
            <person name="Aguade M."/>
            <person name="Akashi H."/>
            <person name="Anderson W.W."/>
            <person name="Aquadro C.F."/>
            <person name="Ardell D.H."/>
            <person name="Arguello R."/>
            <person name="Artieri C.G."/>
            <person name="Barbash D.A."/>
            <person name="Barker D."/>
            <person name="Barsanti P."/>
            <person name="Batterham P."/>
            <person name="Batzoglou S."/>
            <person name="Begun D."/>
            <person name="Bhutkar A."/>
            <person name="Blanco E."/>
            <person name="Bosak S.A."/>
            <person name="Bradley R.K."/>
            <person name="Brand A.D."/>
            <person name="Brent M.R."/>
            <person name="Brooks A.N."/>
            <person name="Brown R.H."/>
            <person name="Butlin R.K."/>
            <person name="Caggese C."/>
            <person name="Calvi B.R."/>
            <person name="Bernardo de Carvalho A."/>
            <person name="Caspi A."/>
            <person name="Castrezana S."/>
            <person name="Celniker S.E."/>
            <person name="Chang J.L."/>
            <person name="Chapple C."/>
            <person name="Chatterji S."/>
            <person name="Chinwalla A."/>
            <person name="Civetta A."/>
            <person name="Clifton S.W."/>
            <person name="Comeron J.M."/>
            <person name="Costello J.C."/>
            <person name="Coyne J.A."/>
            <person name="Daub J."/>
            <person name="David R.G."/>
            <person name="Delcher A.L."/>
            <person name="Delehaunty K."/>
            <person name="Do C.B."/>
            <person name="Ebling H."/>
            <person name="Edwards K."/>
            <person name="Eickbush T."/>
            <person name="Evans J.D."/>
            <person name="Filipski A."/>
            <person name="Findeiss S."/>
            <person name="Freyhult E."/>
            <person name="Fulton L."/>
            <person name="Fulton R."/>
            <person name="Garcia A.C."/>
            <person name="Gardiner A."/>
            <person name="Garfield D.A."/>
            <person name="Garvin B.E."/>
            <person name="Gibson G."/>
            <person name="Gilbert D."/>
            <person name="Gnerre S."/>
            <person name="Godfrey J."/>
            <person name="Good R."/>
            <person name="Gotea V."/>
            <person name="Gravely B."/>
            <person name="Greenberg A.J."/>
            <person name="Griffiths-Jones S."/>
            <person name="Gross S."/>
            <person name="Guigo R."/>
            <person name="Gustafson E.A."/>
            <person name="Haerty W."/>
            <person name="Hahn M.W."/>
            <person name="Halligan D.L."/>
            <person name="Halpern A.L."/>
            <person name="Halter G.M."/>
            <person name="Han M.V."/>
            <person name="Heger A."/>
            <person name="Hillier L."/>
            <person name="Hinrichs A.S."/>
            <person name="Holmes I."/>
            <person name="Hoskins R.A."/>
            <person name="Hubisz M.J."/>
            <person name="Hultmark D."/>
            <person name="Huntley M.A."/>
            <person name="Jaffe D.B."/>
            <person name="Jagadeeshan S."/>
            <person name="Jeck W.R."/>
            <person name="Johnson J."/>
            <person name="Jones C.D."/>
            <person name="Jordan W.C."/>
            <person name="Karpen G.H."/>
            <person name="Kataoka E."/>
            <person name="Keightley P.D."/>
            <person name="Kheradpour P."/>
            <person name="Kirkness E.F."/>
            <person name="Koerich L.B."/>
            <person name="Kristiansen K."/>
            <person name="Kudrna D."/>
            <person name="Kulathinal R.J."/>
            <person name="Kumar S."/>
            <person name="Kwok R."/>
            <person name="Lander E."/>
            <person name="Langley C.H."/>
            <person name="Lapoint R."/>
            <person name="Lazzaro B.P."/>
            <person name="Lee S.J."/>
            <person name="Levesque L."/>
            <person name="Li R."/>
            <person name="Lin C.F."/>
            <person name="Lin M.F."/>
            <person name="Lindblad-Toh K."/>
            <person name="Llopart A."/>
            <person name="Long M."/>
            <person name="Low L."/>
            <person name="Lozovsky E."/>
            <person name="Lu J."/>
            <person name="Luo M."/>
            <person name="Machado C.A."/>
            <person name="Makalowski W."/>
            <person name="Marzo M."/>
            <person name="Matsuda M."/>
            <person name="Matzkin L."/>
            <person name="McAllister B."/>
            <person name="McBride C.S."/>
            <person name="McKernan B."/>
            <person name="McKernan K."/>
            <person name="Mendez-Lago M."/>
            <person name="Minx P."/>
            <person name="Mollenhauer M.U."/>
            <person name="Montooth K."/>
            <person name="Mount S.M."/>
            <person name="Mu X."/>
            <person name="Myers E."/>
            <person name="Negre B."/>
            <person name="Newfeld S."/>
            <person name="Nielsen R."/>
            <person name="Noor M.A."/>
            <person name="O'Grady P."/>
            <person name="Pachter L."/>
            <person name="Papaceit M."/>
            <person name="Parisi M.J."/>
            <person name="Parisi M."/>
            <person name="Parts L."/>
            <person name="Pedersen J.S."/>
            <person name="Pesole G."/>
            <person name="Phillippy A.M."/>
            <person name="Ponting C.P."/>
            <person name="Pop M."/>
            <person name="Porcelli D."/>
            <person name="Powell J.R."/>
            <person name="Prohaska S."/>
            <person name="Pruitt K."/>
            <person name="Puig M."/>
            <person name="Quesneville H."/>
            <person name="Ram K.R."/>
            <person name="Rand D."/>
            <person name="Rasmussen M.D."/>
            <person name="Reed L.K."/>
            <person name="Reenan R."/>
            <person name="Reily A."/>
            <person name="Remington K.A."/>
            <person name="Rieger T.T."/>
            <person name="Ritchie M.G."/>
            <person name="Robin C."/>
            <person name="Rogers Y.H."/>
            <person name="Rohde C."/>
            <person name="Rozas J."/>
            <person name="Rubenfield M.J."/>
            <person name="Ruiz A."/>
            <person name="Russo S."/>
            <person name="Salzberg S.L."/>
            <person name="Sanchez-Gracia A."/>
            <person name="Saranga D.J."/>
            <person name="Sato H."/>
            <person name="Schaeffer S.W."/>
            <person name="Schatz M.C."/>
            <person name="Schlenke T."/>
            <person name="Schwartz R."/>
            <person name="Segarra C."/>
            <person name="Singh R.S."/>
            <person name="Sirot L."/>
            <person name="Sirota M."/>
            <person name="Sisneros N.B."/>
            <person name="Smith C.D."/>
            <person name="Smith T.F."/>
            <person name="Spieth J."/>
            <person name="Stage D.E."/>
            <person name="Stark A."/>
            <person name="Stephan W."/>
            <person name="Strausberg R.L."/>
            <person name="Strempel S."/>
            <person name="Sturgill D."/>
            <person name="Sutton G."/>
            <person name="Sutton G.G."/>
            <person name="Tao W."/>
            <person name="Teichmann S."/>
            <person name="Tobari Y.N."/>
            <person name="Tomimura Y."/>
            <person name="Tsolas J.M."/>
            <person name="Valente V.L."/>
            <person name="Venter E."/>
            <person name="Venter J.C."/>
            <person name="Vicario S."/>
            <person name="Vieira F.G."/>
            <person name="Vilella A.J."/>
            <person name="Villasante A."/>
            <person name="Walenz B."/>
            <person name="Wang J."/>
            <person name="Wasserman M."/>
            <person name="Watts T."/>
            <person name="Wilson D."/>
            <person name="Wilson R.K."/>
            <person name="Wing R.A."/>
            <person name="Wolfner M.F."/>
            <person name="Wong A."/>
            <person name="Wong G.K."/>
            <person name="Wu C.I."/>
            <person name="Wu G."/>
            <person name="Yamamoto D."/>
            <person name="Yang H.P."/>
            <person name="Yang S.P."/>
            <person name="Yorke J.A."/>
            <person name="Yoshida K."/>
            <person name="Zdobnov E."/>
            <person name="Zhang P."/>
            <person name="Zhang Y."/>
            <person name="Zimin A.V."/>
            <person name="Baldwin J."/>
            <person name="Abdouelleil A."/>
            <person name="Abdulkadir J."/>
            <person name="Abebe A."/>
            <person name="Abera B."/>
            <person name="Abreu J."/>
            <person name="Acer S.C."/>
            <person name="Aftuck L."/>
            <person name="Alexander A."/>
            <person name="An P."/>
            <person name="Anderson E."/>
            <person name="Anderson S."/>
            <person name="Arachi H."/>
            <person name="Azer M."/>
            <person name="Bachantsang P."/>
            <person name="Barry A."/>
            <person name="Bayul T."/>
            <person name="Berlin A."/>
            <person name="Bessette D."/>
            <person name="Bloom T."/>
            <person name="Blye J."/>
            <person name="Boguslavskiy L."/>
            <person name="Bonnet C."/>
            <person name="Boukhgalter B."/>
            <person name="Bourzgui I."/>
            <person name="Brown A."/>
            <person name="Cahill P."/>
            <person name="Channer S."/>
            <person name="Cheshatsang Y."/>
            <person name="Chuda L."/>
            <person name="Citroen M."/>
            <person name="Collymore A."/>
            <person name="Cooke P."/>
            <person name="Costello M."/>
            <person name="D'Aco K."/>
            <person name="Daza R."/>
            <person name="De Haan G."/>
            <person name="DeGray S."/>
            <person name="DeMaso C."/>
            <person name="Dhargay N."/>
            <person name="Dooley K."/>
            <person name="Dooley E."/>
            <person name="Doricent M."/>
            <person name="Dorje P."/>
            <person name="Dorjee K."/>
            <person name="Dupes A."/>
            <person name="Elong R."/>
            <person name="Falk J."/>
            <person name="Farina A."/>
            <person name="Faro S."/>
            <person name="Ferguson D."/>
            <person name="Fisher S."/>
            <person name="Foley C.D."/>
            <person name="Franke A."/>
            <person name="Friedrich D."/>
            <person name="Gadbois L."/>
            <person name="Gearin G."/>
            <person name="Gearin C.R."/>
            <person name="Giannoukos G."/>
            <person name="Goode T."/>
            <person name="Graham J."/>
            <person name="Grandbois E."/>
            <person name="Grewal S."/>
            <person name="Gyaltsen K."/>
            <person name="Hafez N."/>
            <person name="Hagos B."/>
            <person name="Hall J."/>
            <person name="Henson C."/>
            <person name="Hollinger A."/>
            <person name="Honan T."/>
            <person name="Huard M.D."/>
            <person name="Hughes L."/>
            <person name="Hurhula B."/>
            <person name="Husby M.E."/>
            <person name="Kamat A."/>
            <person name="Kanga B."/>
            <person name="Kashin S."/>
            <person name="Khazanovich D."/>
            <person name="Kisner P."/>
            <person name="Lance K."/>
            <person name="Lara M."/>
            <person name="Lee W."/>
            <person name="Lennon N."/>
            <person name="Letendre F."/>
            <person name="LeVine R."/>
            <person name="Lipovsky A."/>
            <person name="Liu X."/>
            <person name="Liu J."/>
            <person name="Liu S."/>
            <person name="Lokyitsang T."/>
            <person name="Lokyitsang Y."/>
            <person name="Lubonja R."/>
            <person name="Lui A."/>
            <person name="MacDonald P."/>
            <person name="Magnisalis V."/>
            <person name="Maru K."/>
            <person name="Matthews C."/>
            <person name="McCusker W."/>
            <person name="McDonough S."/>
            <person name="Mehta T."/>
            <person name="Meldrim J."/>
            <person name="Meneus L."/>
            <person name="Mihai O."/>
            <person name="Mihalev A."/>
            <person name="Mihova T."/>
            <person name="Mittelman R."/>
            <person name="Mlenga V."/>
            <person name="Montmayeur A."/>
            <person name="Mulrain L."/>
            <person name="Navidi A."/>
            <person name="Naylor J."/>
            <person name="Negash T."/>
            <person name="Nguyen T."/>
            <person name="Nguyen N."/>
            <person name="Nicol R."/>
            <person name="Norbu C."/>
            <person name="Norbu N."/>
            <person name="Novod N."/>
            <person name="O'Neill B."/>
            <person name="Osman S."/>
            <person name="Markiewicz E."/>
            <person name="Oyono O.L."/>
            <person name="Patti C."/>
            <person name="Phunkhang P."/>
            <person name="Pierre F."/>
            <person name="Priest M."/>
            <person name="Raghuraman S."/>
            <person name="Rege F."/>
            <person name="Reyes R."/>
            <person name="Rise C."/>
            <person name="Rogov P."/>
            <person name="Ross K."/>
            <person name="Ryan E."/>
            <person name="Settipalli S."/>
            <person name="Shea T."/>
            <person name="Sherpa N."/>
            <person name="Shi L."/>
            <person name="Shih D."/>
            <person name="Sparrow T."/>
            <person name="Spaulding J."/>
            <person name="Stalker J."/>
            <person name="Stange-Thomann N."/>
            <person name="Stavropoulos S."/>
            <person name="Stone C."/>
            <person name="Strader C."/>
            <person name="Tesfaye S."/>
            <person name="Thomson T."/>
            <person name="Thoulutsang Y."/>
            <person name="Thoulutsang D."/>
            <person name="Topham K."/>
            <person name="Topping I."/>
            <person name="Tsamla T."/>
            <person name="Vassiliev H."/>
            <person name="Vo A."/>
            <person name="Wangchuk T."/>
            <person name="Wangdi T."/>
            <person name="Weiand M."/>
            <person name="Wilkinson J."/>
            <person name="Wilson A."/>
            <person name="Yadav S."/>
            <person name="Young G."/>
            <person name="Yu Q."/>
            <person name="Zembek L."/>
            <person name="Zhong D."/>
            <person name="Zimmer A."/>
            <person name="Zwirko Z."/>
            <person name="Jaffe D.B."/>
            <person name="Alvarez P."/>
            <person name="Brockman W."/>
            <person name="Butler J."/>
            <person name="Chin C."/>
            <person name="Gnerre S."/>
            <person name="Grabherr M."/>
            <person name="Kleber M."/>
            <person name="Mauceli E."/>
            <person name="MacCallum I."/>
        </authorList>
    </citation>
    <scope>NUCLEOTIDE SEQUENCE [LARGE SCALE GENOMIC DNA]</scope>
    <source>
        <strain evidence="3">white501</strain>
    </source>
</reference>
<gene>
    <name evidence="2" type="primary">Dsim\GD25341</name>
    <name evidence="2" type="ORF">Dsim_GD25341</name>
</gene>
<dbReference type="OrthoDB" id="7844084at2759"/>
<keyword evidence="3" id="KW-1185">Reference proteome</keyword>
<feature type="coiled-coil region" evidence="1">
    <location>
        <begin position="93"/>
        <end position="144"/>
    </location>
</feature>
<dbReference type="OMA" id="MIYVMWG"/>
<accession>B4QDL2</accession>
<dbReference type="EMBL" id="CM000362">
    <property type="protein sequence ID" value="EDX07768.1"/>
    <property type="molecule type" value="Genomic_DNA"/>
</dbReference>
<dbReference type="HOGENOM" id="CLU_089765_0_0_1"/>
<name>B4QDL2_DROSI</name>
<proteinExistence type="predicted"/>
<organism evidence="2 3">
    <name type="scientific">Drosophila simulans</name>
    <name type="common">Fruit fly</name>
    <dbReference type="NCBI Taxonomy" id="7240"/>
    <lineage>
        <taxon>Eukaryota</taxon>
        <taxon>Metazoa</taxon>
        <taxon>Ecdysozoa</taxon>
        <taxon>Arthropoda</taxon>
        <taxon>Hexapoda</taxon>
        <taxon>Insecta</taxon>
        <taxon>Pterygota</taxon>
        <taxon>Neoptera</taxon>
        <taxon>Endopterygota</taxon>
        <taxon>Diptera</taxon>
        <taxon>Brachycera</taxon>
        <taxon>Muscomorpha</taxon>
        <taxon>Ephydroidea</taxon>
        <taxon>Drosophilidae</taxon>
        <taxon>Drosophila</taxon>
        <taxon>Sophophora</taxon>
    </lineage>
</organism>
<evidence type="ECO:0000313" key="3">
    <source>
        <dbReference type="Proteomes" id="UP000000304"/>
    </source>
</evidence>
<sequence length="198" mass="23042">MMFNVIAMMRIVKRESISVFYWMCETGALLIFRVHHIYYNVDEFWLAETYIGLSLLAMIYVMCGLELESQYPEDEMENDCKFDPESAKRAAQKDEAELLARNQEEQAHLEQRKLESDREMEELNRKATLKLAQLEEERSLSSQEIAPTAPEEENLDSSIFLMQDFPGPSAPPESVLSIEPDFYYEINDIVDSGDQQNY</sequence>
<dbReference type="Proteomes" id="UP000000304">
    <property type="component" value="Chromosome 2R"/>
</dbReference>
<evidence type="ECO:0000256" key="1">
    <source>
        <dbReference type="SAM" id="Coils"/>
    </source>
</evidence>
<protein>
    <submittedName>
        <fullName evidence="2">GD25341</fullName>
    </submittedName>
</protein>